<evidence type="ECO:0000313" key="3">
    <source>
        <dbReference type="EMBL" id="CYV00049.1"/>
    </source>
</evidence>
<dbReference type="SMART" id="SM00220">
    <property type="entry name" value="S_TKc"/>
    <property type="match status" value="1"/>
</dbReference>
<dbReference type="SUPFAM" id="SSF158745">
    <property type="entry name" value="LanC-like"/>
    <property type="match status" value="1"/>
</dbReference>
<dbReference type="EMBL" id="FIHG01000007">
    <property type="protein sequence ID" value="CYV00049.1"/>
    <property type="molecule type" value="Genomic_DNA"/>
</dbReference>
<dbReference type="RefSeq" id="WP_024414369.1">
    <property type="nucleotide sequence ID" value="NZ_CEHP01000020.1"/>
</dbReference>
<dbReference type="InterPro" id="IPR000719">
    <property type="entry name" value="Prot_kinase_dom"/>
</dbReference>
<dbReference type="SUPFAM" id="SSF56112">
    <property type="entry name" value="Protein kinase-like (PK-like)"/>
    <property type="match status" value="1"/>
</dbReference>
<dbReference type="EMBL" id="JANJPK010000031">
    <property type="protein sequence ID" value="MCR1233407.1"/>
    <property type="molecule type" value="Genomic_DNA"/>
</dbReference>
<evidence type="ECO:0000313" key="2">
    <source>
        <dbReference type="EMBL" id="AWX94895.1"/>
    </source>
</evidence>
<dbReference type="InterPro" id="IPR012341">
    <property type="entry name" value="6hp_glycosidase-like_sf"/>
</dbReference>
<feature type="domain" description="Protein kinase" evidence="1">
    <location>
        <begin position="226"/>
        <end position="520"/>
    </location>
</feature>
<dbReference type="GO" id="GO:0031179">
    <property type="term" value="P:peptide modification"/>
    <property type="evidence" value="ECO:0007669"/>
    <property type="project" value="InterPro"/>
</dbReference>
<evidence type="ECO:0000313" key="6">
    <source>
        <dbReference type="Proteomes" id="UP000250181"/>
    </source>
</evidence>
<dbReference type="InterPro" id="IPR007822">
    <property type="entry name" value="LANC-like"/>
</dbReference>
<dbReference type="Gene3D" id="1.50.10.10">
    <property type="match status" value="2"/>
</dbReference>
<dbReference type="GO" id="GO:0004672">
    <property type="term" value="F:protein kinase activity"/>
    <property type="evidence" value="ECO:0007669"/>
    <property type="project" value="InterPro"/>
</dbReference>
<evidence type="ECO:0000259" key="1">
    <source>
        <dbReference type="PROSITE" id="PS50011"/>
    </source>
</evidence>
<dbReference type="InterPro" id="IPR057929">
    <property type="entry name" value="RamC_N"/>
</dbReference>
<organism evidence="3 5">
    <name type="scientific">Streptococcus suis</name>
    <dbReference type="NCBI Taxonomy" id="1307"/>
    <lineage>
        <taxon>Bacteria</taxon>
        <taxon>Bacillati</taxon>
        <taxon>Bacillota</taxon>
        <taxon>Bacilli</taxon>
        <taxon>Lactobacillales</taxon>
        <taxon>Streptococcaceae</taxon>
        <taxon>Streptococcus</taxon>
    </lineage>
</organism>
<dbReference type="Proteomes" id="UP000250181">
    <property type="component" value="Chromosome"/>
</dbReference>
<reference evidence="4" key="3">
    <citation type="submission" date="2022-07" db="EMBL/GenBank/DDBJ databases">
        <authorList>
            <person name="Peng Z."/>
        </authorList>
    </citation>
    <scope>NUCLEOTIDE SEQUENCE</scope>
    <source>
        <strain evidence="4">2022WUSS069</strain>
    </source>
</reference>
<dbReference type="Proteomes" id="UP000073200">
    <property type="component" value="Unassembled WGS sequence"/>
</dbReference>
<dbReference type="PANTHER" id="PTHR44167">
    <property type="entry name" value="OVARIAN-SPECIFIC SERINE/THREONINE-PROTEIN KINASE LOK-RELATED"/>
    <property type="match status" value="1"/>
</dbReference>
<dbReference type="Proteomes" id="UP001206089">
    <property type="component" value="Unassembled WGS sequence"/>
</dbReference>
<dbReference type="PROSITE" id="PS50011">
    <property type="entry name" value="PROTEIN_KINASE_DOM"/>
    <property type="match status" value="1"/>
</dbReference>
<gene>
    <name evidence="2" type="ORF">BKM66_01515</name>
    <name evidence="3" type="ORF">ERS132421_01362</name>
    <name evidence="4" type="ORF">NQD44_09890</name>
</gene>
<dbReference type="PANTHER" id="PTHR44167:SF24">
    <property type="entry name" value="SERINE_THREONINE-PROTEIN KINASE CHK2"/>
    <property type="match status" value="1"/>
</dbReference>
<evidence type="ECO:0000313" key="4">
    <source>
        <dbReference type="EMBL" id="MCR1233407.1"/>
    </source>
</evidence>
<dbReference type="Pfam" id="PF25816">
    <property type="entry name" value="RamC_N"/>
    <property type="match status" value="1"/>
</dbReference>
<evidence type="ECO:0000313" key="5">
    <source>
        <dbReference type="Proteomes" id="UP000073200"/>
    </source>
</evidence>
<accession>A0A116LM37</accession>
<dbReference type="Gene3D" id="1.10.510.10">
    <property type="entry name" value="Transferase(Phosphotransferase) domain 1"/>
    <property type="match status" value="1"/>
</dbReference>
<dbReference type="GO" id="GO:0005975">
    <property type="term" value="P:carbohydrate metabolic process"/>
    <property type="evidence" value="ECO:0007669"/>
    <property type="project" value="InterPro"/>
</dbReference>
<reference evidence="2 6" key="2">
    <citation type="submission" date="2016-10" db="EMBL/GenBank/DDBJ databases">
        <authorList>
            <person name="Zou G."/>
            <person name="Zhou R."/>
        </authorList>
    </citation>
    <scope>NUCLEOTIDE SEQUENCE [LARGE SCALE GENOMIC DNA]</scope>
    <source>
        <strain evidence="2 6">0061</strain>
    </source>
</reference>
<dbReference type="GO" id="GO:0005524">
    <property type="term" value="F:ATP binding"/>
    <property type="evidence" value="ECO:0007669"/>
    <property type="project" value="InterPro"/>
</dbReference>
<reference evidence="3 5" key="1">
    <citation type="submission" date="2016-02" db="EMBL/GenBank/DDBJ databases">
        <authorList>
            <consortium name="Pathogen Informatics"/>
        </authorList>
    </citation>
    <scope>NUCLEOTIDE SEQUENCE [LARGE SCALE GENOMIC DNA]</scope>
    <source>
        <strain evidence="3 5">LSS59</strain>
    </source>
</reference>
<dbReference type="Pfam" id="PF00069">
    <property type="entry name" value="Pkinase"/>
    <property type="match status" value="1"/>
</dbReference>
<name>A0A116LM37_STRSU</name>
<sequence length="891" mass="102721">MQENMAIHWYASSNSTNFYIMSNQVVTEESFLKLLSYNIDDVSVYTKKPWIFLKFSQSTSEGRTAGWKIHVSATMENYLEIFNIVCGYCIKNKIDFKFLANEKFLKEINSKEVSRLSAGKFIVVYPKESEFRTVIQDISDLTIMYDGPEVLTDYRYSSSKIIYYRYGEIDPIRRINTYGVVETYILDNEANFVKDEKFPYPFTPNWIKKISLEDESNEESLLLKKYIPMQAIKFSSSGGVYEVTEVNSRKIFVMKEARKFTGQDNTKFYSTDRLKREFSFLKLLERTDFVPQVFEIIEEKGNSYLIEEKLEGTNLREYIYLHNPLLTNEKNVKKIDDYFKNCLIIFNNIIAGIGRINDFGIYVQDLSETNIIVNFETNEPTVKLIDLEYAILKKELNGITNIQTPGFSYIGEIEGIDIYKVYIIGICMIFPIQNMFEFNRANVFKSIQYLKSIINNKYAQRMLTQIEKYIISFDGAANICKVSPDAVSQQLDQIINCILESYCILEVDHNKIFFPADPQVYNTNPYSIAHGGLGVLYSLRRISDGKERMILTEIQNISNDIINTTYGALFNDCIDISSGLMIGELSFVYFLMCENKKLEAWNIFNRSFKTLKNSDNTGIYYGISGLVILGAYFGFEGCSETMFSELQELLLERRLETDVVGLYEGESGVALIYLAMYMVTNDRRYLDIGESHVANILMYVYENSHGNLTVDRVGKNNSGNKIESPFLYNGLSGIGYMLFYYYKVTKNDEYSNVLNNICLSLDYDIHYFATLMRGLAGITDLLITCLQEGVLCDEVSERTSKVVDQQIKTLKLFEQRDESEILFGFLGEGNLKISHDLHSGSSGIALVLYRYAKYKQGVQTAPSEFALYLLDEIFRKWRTDYEIKTGMENIA</sequence>
<protein>
    <submittedName>
        <fullName evidence="3">Lantibiotic synthetase</fullName>
    </submittedName>
</protein>
<dbReference type="AlphaFoldDB" id="A0A116LM37"/>
<dbReference type="Pfam" id="PF05147">
    <property type="entry name" value="LANC_like"/>
    <property type="match status" value="1"/>
</dbReference>
<dbReference type="EMBL" id="CP017666">
    <property type="protein sequence ID" value="AWX94895.1"/>
    <property type="molecule type" value="Genomic_DNA"/>
</dbReference>
<proteinExistence type="predicted"/>
<dbReference type="InterPro" id="IPR011009">
    <property type="entry name" value="Kinase-like_dom_sf"/>
</dbReference>